<dbReference type="PANTHER" id="PTHR12480">
    <property type="entry name" value="ARGININE DEMETHYLASE AND LYSYL-HYDROXYLASE JMJD"/>
    <property type="match status" value="1"/>
</dbReference>
<dbReference type="Pfam" id="PF13621">
    <property type="entry name" value="Cupin_8"/>
    <property type="match status" value="1"/>
</dbReference>
<dbReference type="SMART" id="SM00558">
    <property type="entry name" value="JmjC"/>
    <property type="match status" value="1"/>
</dbReference>
<comment type="caution">
    <text evidence="2">The sequence shown here is derived from an EMBL/GenBank/DDBJ whole genome shotgun (WGS) entry which is preliminary data.</text>
</comment>
<dbReference type="InterPro" id="IPR050910">
    <property type="entry name" value="JMJD6_ArgDemeth/LysHydrox"/>
</dbReference>
<reference evidence="2 3" key="1">
    <citation type="journal article" date="2015" name="Stand. Genomic Sci.">
        <title>Genomic Encyclopedia of Bacterial and Archaeal Type Strains, Phase III: the genomes of soil and plant-associated and newly described type strains.</title>
        <authorList>
            <person name="Whitman W.B."/>
            <person name="Woyke T."/>
            <person name="Klenk H.P."/>
            <person name="Zhou Y."/>
            <person name="Lilburn T.G."/>
            <person name="Beck B.J."/>
            <person name="De Vos P."/>
            <person name="Vandamme P."/>
            <person name="Eisen J.A."/>
            <person name="Garrity G."/>
            <person name="Hugenholtz P."/>
            <person name="Kyrpides N.C."/>
        </authorList>
    </citation>
    <scope>NUCLEOTIDE SEQUENCE [LARGE SCALE GENOMIC DNA]</scope>
    <source>
        <strain evidence="2 3">A3</strain>
    </source>
</reference>
<accession>A0A4R2ICP0</accession>
<dbReference type="AlphaFoldDB" id="A0A4R2ICP0"/>
<dbReference type="PROSITE" id="PS51184">
    <property type="entry name" value="JMJC"/>
    <property type="match status" value="1"/>
</dbReference>
<dbReference type="EMBL" id="SLWQ01000003">
    <property type="protein sequence ID" value="TCO41278.1"/>
    <property type="molecule type" value="Genomic_DNA"/>
</dbReference>
<evidence type="ECO:0000313" key="2">
    <source>
        <dbReference type="EMBL" id="TCO41278.1"/>
    </source>
</evidence>
<dbReference type="GO" id="GO:0005737">
    <property type="term" value="C:cytoplasm"/>
    <property type="evidence" value="ECO:0007669"/>
    <property type="project" value="TreeGrafter"/>
</dbReference>
<organism evidence="2 3">
    <name type="scientific">Dokdonella fugitiva</name>
    <dbReference type="NCBI Taxonomy" id="328517"/>
    <lineage>
        <taxon>Bacteria</taxon>
        <taxon>Pseudomonadati</taxon>
        <taxon>Pseudomonadota</taxon>
        <taxon>Gammaproteobacteria</taxon>
        <taxon>Lysobacterales</taxon>
        <taxon>Rhodanobacteraceae</taxon>
        <taxon>Dokdonella</taxon>
    </lineage>
</organism>
<evidence type="ECO:0000259" key="1">
    <source>
        <dbReference type="PROSITE" id="PS51184"/>
    </source>
</evidence>
<dbReference type="OrthoDB" id="479699at2"/>
<dbReference type="Proteomes" id="UP000294862">
    <property type="component" value="Unassembled WGS sequence"/>
</dbReference>
<dbReference type="InterPro" id="IPR041667">
    <property type="entry name" value="Cupin_8"/>
</dbReference>
<feature type="domain" description="JmjC" evidence="1">
    <location>
        <begin position="120"/>
        <end position="267"/>
    </location>
</feature>
<dbReference type="Gene3D" id="2.60.120.650">
    <property type="entry name" value="Cupin"/>
    <property type="match status" value="1"/>
</dbReference>
<name>A0A4R2ICP0_9GAMM</name>
<gene>
    <name evidence="2" type="ORF">EV148_103198</name>
</gene>
<dbReference type="GO" id="GO:0043565">
    <property type="term" value="F:sequence-specific DNA binding"/>
    <property type="evidence" value="ECO:0007669"/>
    <property type="project" value="TreeGrafter"/>
</dbReference>
<dbReference type="RefSeq" id="WP_131996115.1">
    <property type="nucleotide sequence ID" value="NZ_SLWQ01000003.1"/>
</dbReference>
<dbReference type="PANTHER" id="PTHR12480:SF6">
    <property type="entry name" value="2-OXOGLUTARATE AND IRON-DEPENDENT OXYGENASE JMJD4"/>
    <property type="match status" value="1"/>
</dbReference>
<sequence>MTIGAGSVAMDAPQAGEAGGWVDRVDRLDPREFRQRYLEPRRPVVLRHALERWSAPARFTPEFFLERYADHPVRIRGRHYRLGEVIALQRASSEAQPAPYPCTFAECADLMADVTPRFACSLPNRHTSPFMPKSVFDLVNHLEIFFGGPGGEFPYLHYDMLRMHAWIAQVHGDKEFTLYERGQEHLLYVHPEMPWMSRVDDLHDVERWPLLHQARRHRVVVHAGEALFIPCGTWHTARCLTMNITVAFDQLESSNWREFVRDVVVEERRKGHAARARWLGLYLGLLGPMLTLAERCGANRRADWGVARLH</sequence>
<evidence type="ECO:0000313" key="3">
    <source>
        <dbReference type="Proteomes" id="UP000294862"/>
    </source>
</evidence>
<proteinExistence type="predicted"/>
<dbReference type="SUPFAM" id="SSF51197">
    <property type="entry name" value="Clavaminate synthase-like"/>
    <property type="match status" value="1"/>
</dbReference>
<keyword evidence="3" id="KW-1185">Reference proteome</keyword>
<dbReference type="InterPro" id="IPR003347">
    <property type="entry name" value="JmjC_dom"/>
</dbReference>
<dbReference type="GO" id="GO:0016706">
    <property type="term" value="F:2-oxoglutarate-dependent dioxygenase activity"/>
    <property type="evidence" value="ECO:0007669"/>
    <property type="project" value="TreeGrafter"/>
</dbReference>
<protein>
    <submittedName>
        <fullName evidence="2">Cupin-like protein</fullName>
    </submittedName>
</protein>
<dbReference type="GO" id="GO:0045905">
    <property type="term" value="P:positive regulation of translational termination"/>
    <property type="evidence" value="ECO:0007669"/>
    <property type="project" value="TreeGrafter"/>
</dbReference>